<protein>
    <submittedName>
        <fullName evidence="1">Integration host factor subunit beta (IHF-beta)</fullName>
    </submittedName>
</protein>
<evidence type="ECO:0000313" key="1">
    <source>
        <dbReference type="EMBL" id="CBH96731.1"/>
    </source>
</evidence>
<organism evidence="1">
    <name type="scientific">mine drainage metagenome</name>
    <dbReference type="NCBI Taxonomy" id="410659"/>
    <lineage>
        <taxon>unclassified sequences</taxon>
        <taxon>metagenomes</taxon>
        <taxon>ecological metagenomes</taxon>
    </lineage>
</organism>
<sequence length="109" mass="12052">MLRSDLIARLAERHPHLARKDAEESVEVILEAVMQAVAEGKRVEIRNFGAFSASNRRARQARNPRSGETFMAPAMWSPRFRAGKPLQALDPMQTGQAVALASTDSPPQQ</sequence>
<dbReference type="GO" id="GO:0005829">
    <property type="term" value="C:cytosol"/>
    <property type="evidence" value="ECO:0007669"/>
    <property type="project" value="TreeGrafter"/>
</dbReference>
<dbReference type="SUPFAM" id="SSF47729">
    <property type="entry name" value="IHF-like DNA-binding proteins"/>
    <property type="match status" value="1"/>
</dbReference>
<dbReference type="InterPro" id="IPR000119">
    <property type="entry name" value="Hist_DNA-bd"/>
</dbReference>
<dbReference type="AlphaFoldDB" id="E6PP79"/>
<dbReference type="PANTHER" id="PTHR33175">
    <property type="entry name" value="DNA-BINDING PROTEIN HU"/>
    <property type="match status" value="1"/>
</dbReference>
<dbReference type="InterPro" id="IPR010992">
    <property type="entry name" value="IHF-like_DNA-bd_dom_sf"/>
</dbReference>
<dbReference type="PANTHER" id="PTHR33175:SF5">
    <property type="entry name" value="INTEGRATION HOST FACTOR SUBUNIT BETA"/>
    <property type="match status" value="1"/>
</dbReference>
<accession>E6PP79</accession>
<proteinExistence type="predicted"/>
<reference evidence="1" key="1">
    <citation type="submission" date="2009-10" db="EMBL/GenBank/DDBJ databases">
        <title>Diversity of trophic interactions inside an arsenic-rich microbial ecosystem.</title>
        <authorList>
            <person name="Bertin P.N."/>
            <person name="Heinrich-Salmeron A."/>
            <person name="Pelletier E."/>
            <person name="Goulhen-Chollet F."/>
            <person name="Arsene-Ploetze F."/>
            <person name="Gallien S."/>
            <person name="Calteau A."/>
            <person name="Vallenet D."/>
            <person name="Casiot C."/>
            <person name="Chane-Woon-Ming B."/>
            <person name="Giloteaux L."/>
            <person name="Barakat M."/>
            <person name="Bonnefoy V."/>
            <person name="Bruneel O."/>
            <person name="Chandler M."/>
            <person name="Cleiss J."/>
            <person name="Duran R."/>
            <person name="Elbaz-Poulichet F."/>
            <person name="Fonknechten N."/>
            <person name="Lauga B."/>
            <person name="Mornico D."/>
            <person name="Ortet P."/>
            <person name="Schaeffer C."/>
            <person name="Siguier P."/>
            <person name="Alexander Thil Smith A."/>
            <person name="Van Dorsselaer A."/>
            <person name="Weissenbach J."/>
            <person name="Medigue C."/>
            <person name="Le Paslier D."/>
        </authorList>
    </citation>
    <scope>NUCLEOTIDE SEQUENCE</scope>
</reference>
<dbReference type="Pfam" id="PF00216">
    <property type="entry name" value="Bac_DNA_binding"/>
    <property type="match status" value="1"/>
</dbReference>
<dbReference type="CDD" id="cd13836">
    <property type="entry name" value="IHF_B"/>
    <property type="match status" value="1"/>
</dbReference>
<dbReference type="SMART" id="SM00411">
    <property type="entry name" value="BHL"/>
    <property type="match status" value="1"/>
</dbReference>
<gene>
    <name evidence="1" type="primary">himD</name>
    <name evidence="1" type="ORF">CARN2_2447</name>
</gene>
<comment type="caution">
    <text evidence="1">The sequence shown here is derived from an EMBL/GenBank/DDBJ whole genome shotgun (WGS) entry which is preliminary data.</text>
</comment>
<dbReference type="GO" id="GO:0030527">
    <property type="term" value="F:structural constituent of chromatin"/>
    <property type="evidence" value="ECO:0007669"/>
    <property type="project" value="InterPro"/>
</dbReference>
<dbReference type="EMBL" id="CABM01000031">
    <property type="protein sequence ID" value="CBH96731.1"/>
    <property type="molecule type" value="Genomic_DNA"/>
</dbReference>
<dbReference type="Gene3D" id="4.10.520.10">
    <property type="entry name" value="IHF-like DNA-binding proteins"/>
    <property type="match status" value="1"/>
</dbReference>
<dbReference type="GO" id="GO:0003677">
    <property type="term" value="F:DNA binding"/>
    <property type="evidence" value="ECO:0007669"/>
    <property type="project" value="InterPro"/>
</dbReference>
<name>E6PP79_9ZZZZ</name>
<dbReference type="PRINTS" id="PR01727">
    <property type="entry name" value="DNABINDINGHU"/>
</dbReference>